<comment type="caution">
    <text evidence="1">The sequence shown here is derived from an EMBL/GenBank/DDBJ whole genome shotgun (WGS) entry which is preliminary data.</text>
</comment>
<dbReference type="PANTHER" id="PTHR37950">
    <property type="entry name" value="4-HYDROXYPHENYLACETATE CATABOLISM PROTEIN"/>
    <property type="match status" value="1"/>
</dbReference>
<evidence type="ECO:0000313" key="1">
    <source>
        <dbReference type="EMBL" id="GEA52043.1"/>
    </source>
</evidence>
<reference evidence="1 2" key="1">
    <citation type="submission" date="2019-06" db="EMBL/GenBank/DDBJ databases">
        <title>Whole genome shotgun sequence of Vibrio inusitatus NBRC 102082.</title>
        <authorList>
            <person name="Hosoyama A."/>
            <person name="Uohara A."/>
            <person name="Ohji S."/>
            <person name="Ichikawa N."/>
        </authorList>
    </citation>
    <scope>NUCLEOTIDE SEQUENCE [LARGE SCALE GENOMIC DNA]</scope>
    <source>
        <strain evidence="1 2">NBRC 102082</strain>
    </source>
</reference>
<dbReference type="EMBL" id="BJLF01000015">
    <property type="protein sequence ID" value="GEA52043.1"/>
    <property type="molecule type" value="Genomic_DNA"/>
</dbReference>
<protein>
    <submittedName>
        <fullName evidence="1">5-carboxymethyl-2-hydroxymuconate isomerase</fullName>
    </submittedName>
</protein>
<evidence type="ECO:0000313" key="2">
    <source>
        <dbReference type="Proteomes" id="UP000318717"/>
    </source>
</evidence>
<gene>
    <name evidence="1" type="ORF">VIN01S_28470</name>
</gene>
<dbReference type="Proteomes" id="UP000318717">
    <property type="component" value="Unassembled WGS sequence"/>
</dbReference>
<keyword evidence="1" id="KW-0413">Isomerase</keyword>
<proteinExistence type="predicted"/>
<dbReference type="Pfam" id="PF02962">
    <property type="entry name" value="CHMI"/>
    <property type="match status" value="1"/>
</dbReference>
<dbReference type="InterPro" id="IPR004220">
    <property type="entry name" value="5-COMe_2-OHmuconate_Isoase"/>
</dbReference>
<sequence length="116" mass="13345">MPNLVMEYTDSLEDRLNIQGLLQDMHQVLIDSDLFELNSVKSRTLRCHSWLIGDSEDQYDFIHVTVELLSGRTVEQKQALSQSVFSILTEQANWVGSVTVNIRDMDRDCFAKHTTI</sequence>
<name>A0A4Y3HXY6_9VIBR</name>
<dbReference type="PANTHER" id="PTHR37950:SF1">
    <property type="entry name" value="4-HYDROXYPHENYLACETATE CATABOLISM PROTEIN"/>
    <property type="match status" value="1"/>
</dbReference>
<dbReference type="Gene3D" id="3.30.429.10">
    <property type="entry name" value="Macrophage Migration Inhibitory Factor"/>
    <property type="match status" value="1"/>
</dbReference>
<keyword evidence="2" id="KW-1185">Reference proteome</keyword>
<organism evidence="1 2">
    <name type="scientific">Vibrio inusitatus NBRC 102082</name>
    <dbReference type="NCBI Taxonomy" id="1219070"/>
    <lineage>
        <taxon>Bacteria</taxon>
        <taxon>Pseudomonadati</taxon>
        <taxon>Pseudomonadota</taxon>
        <taxon>Gammaproteobacteria</taxon>
        <taxon>Vibrionales</taxon>
        <taxon>Vibrionaceae</taxon>
        <taxon>Vibrio</taxon>
    </lineage>
</organism>
<dbReference type="CDD" id="cd00580">
    <property type="entry name" value="CHMI"/>
    <property type="match status" value="1"/>
</dbReference>
<dbReference type="GO" id="GO:0008704">
    <property type="term" value="F:5-carboxymethyl-2-hydroxymuconate delta-isomerase activity"/>
    <property type="evidence" value="ECO:0007669"/>
    <property type="project" value="InterPro"/>
</dbReference>
<dbReference type="InterPro" id="IPR014347">
    <property type="entry name" value="Tautomerase/MIF_sf"/>
</dbReference>
<dbReference type="RefSeq" id="WP_167496216.1">
    <property type="nucleotide sequence ID" value="NZ_BJLF01000015.1"/>
</dbReference>
<dbReference type="AlphaFoldDB" id="A0A4Y3HXY6"/>
<dbReference type="SUPFAM" id="SSF55331">
    <property type="entry name" value="Tautomerase/MIF"/>
    <property type="match status" value="1"/>
</dbReference>
<accession>A0A4Y3HXY6</accession>